<accession>A0A382G3S9</accession>
<organism evidence="1">
    <name type="scientific">marine metagenome</name>
    <dbReference type="NCBI Taxonomy" id="408172"/>
    <lineage>
        <taxon>unclassified sequences</taxon>
        <taxon>metagenomes</taxon>
        <taxon>ecological metagenomes</taxon>
    </lineage>
</organism>
<proteinExistence type="predicted"/>
<sequence length="65" mass="7681">MFFVSDAGDDFRQLVYFDLTTEKAMTLLFGNEEIARRIAETPLKYLHSPLRPFDLYQYPLEKKSC</sequence>
<dbReference type="AlphaFoldDB" id="A0A382G3S9"/>
<evidence type="ECO:0000313" key="1">
    <source>
        <dbReference type="EMBL" id="SVB69539.1"/>
    </source>
</evidence>
<protein>
    <submittedName>
        <fullName evidence="1">Uncharacterized protein</fullName>
    </submittedName>
</protein>
<gene>
    <name evidence="1" type="ORF">METZ01_LOCUS222393</name>
</gene>
<reference evidence="1" key="1">
    <citation type="submission" date="2018-05" db="EMBL/GenBank/DDBJ databases">
        <authorList>
            <person name="Lanie J.A."/>
            <person name="Ng W.-L."/>
            <person name="Kazmierczak K.M."/>
            <person name="Andrzejewski T.M."/>
            <person name="Davidsen T.M."/>
            <person name="Wayne K.J."/>
            <person name="Tettelin H."/>
            <person name="Glass J.I."/>
            <person name="Rusch D."/>
            <person name="Podicherti R."/>
            <person name="Tsui H.-C.T."/>
            <person name="Winkler M.E."/>
        </authorList>
    </citation>
    <scope>NUCLEOTIDE SEQUENCE</scope>
</reference>
<name>A0A382G3S9_9ZZZZ</name>
<dbReference type="EMBL" id="UINC01053250">
    <property type="protein sequence ID" value="SVB69539.1"/>
    <property type="molecule type" value="Genomic_DNA"/>
</dbReference>